<evidence type="ECO:0000313" key="8">
    <source>
        <dbReference type="Proteomes" id="UP001551482"/>
    </source>
</evidence>
<feature type="transmembrane region" description="Helical" evidence="5">
    <location>
        <begin position="257"/>
        <end position="277"/>
    </location>
</feature>
<evidence type="ECO:0000256" key="2">
    <source>
        <dbReference type="ARBA" id="ARBA00022692"/>
    </source>
</evidence>
<feature type="transmembrane region" description="Helical" evidence="5">
    <location>
        <begin position="20"/>
        <end position="38"/>
    </location>
</feature>
<dbReference type="Proteomes" id="UP001551482">
    <property type="component" value="Unassembled WGS sequence"/>
</dbReference>
<feature type="transmembrane region" description="Helical" evidence="5">
    <location>
        <begin position="412"/>
        <end position="435"/>
    </location>
</feature>
<feature type="domain" description="ABC-2 type transporter transmembrane" evidence="6">
    <location>
        <begin position="27"/>
        <end position="432"/>
    </location>
</feature>
<dbReference type="NCBIfam" id="TIGR03061">
    <property type="entry name" value="pip_yhgE_Nterm"/>
    <property type="match status" value="1"/>
</dbReference>
<feature type="transmembrane region" description="Helical" evidence="5">
    <location>
        <begin position="334"/>
        <end position="353"/>
    </location>
</feature>
<proteinExistence type="predicted"/>
<evidence type="ECO:0000259" key="6">
    <source>
        <dbReference type="Pfam" id="PF12698"/>
    </source>
</evidence>
<name>A0ABV3DAQ1_9ACTN</name>
<comment type="subcellular location">
    <subcellularLocation>
        <location evidence="1">Membrane</location>
        <topology evidence="1">Multi-pass membrane protein</topology>
    </subcellularLocation>
</comment>
<feature type="transmembrane region" description="Helical" evidence="5">
    <location>
        <begin position="289"/>
        <end position="314"/>
    </location>
</feature>
<dbReference type="PANTHER" id="PTHR43077">
    <property type="entry name" value="TRANSPORT PERMEASE YVFS-RELATED"/>
    <property type="match status" value="1"/>
</dbReference>
<dbReference type="InterPro" id="IPR051328">
    <property type="entry name" value="T7SS_ABC-Transporter"/>
</dbReference>
<evidence type="ECO:0000256" key="5">
    <source>
        <dbReference type="SAM" id="Phobius"/>
    </source>
</evidence>
<dbReference type="InterPro" id="IPR013525">
    <property type="entry name" value="ABC2_TM"/>
</dbReference>
<dbReference type="Pfam" id="PF12698">
    <property type="entry name" value="ABC2_membrane_3"/>
    <property type="match status" value="1"/>
</dbReference>
<dbReference type="EMBL" id="JBEZFP010000008">
    <property type="protein sequence ID" value="MEU8132825.1"/>
    <property type="molecule type" value="Genomic_DNA"/>
</dbReference>
<dbReference type="RefSeq" id="WP_358349291.1">
    <property type="nucleotide sequence ID" value="NZ_JBEZFP010000008.1"/>
</dbReference>
<evidence type="ECO:0000256" key="4">
    <source>
        <dbReference type="ARBA" id="ARBA00023136"/>
    </source>
</evidence>
<keyword evidence="8" id="KW-1185">Reference proteome</keyword>
<dbReference type="Gene3D" id="3.40.1710.10">
    <property type="entry name" value="abc type-2 transporter like domain"/>
    <property type="match status" value="1"/>
</dbReference>
<sequence length="452" mass="47765">MNVLRLAWLELRRFRGPLMVVPVAISLVPLLYGSLYLWSNWDPYGHFHEVPVAIVNQDQPVAASGQTLAAGAQLTQTVVEQNNFEWHQVDAAKASDGLRDGDYYFTVTIPPDFSAKLASGPTTQPQQARLTMTLNDANGFIIGTAAESAKAALQSAITQAVQQTYAQQAFTQLGDLRQQLGQAASAARQLQAGIGTAPAPQLQQGAGDLAAGLDQTAAAVPVPAGPQQAQGSAGVLTAPVVIDVDNLHPAKLYGRGMAPFFFSIALWVFGLTAYLVLKPFNARALAGRSGALTVTLAGWLPAAFLGVVGAYVLYAVVDLGLGLDPRQVGQTLGLLALAAAAFVAIDHLLNVAFGAVGDALSLVLLMLQLTSCGGLYPIETTPAPFQWLHQVLPMTYLVEGLRVTISGGEGWILTRAVLVLGAYLLVALAVSALVLSRRRLWTMARMKPAIQV</sequence>
<evidence type="ECO:0000313" key="7">
    <source>
        <dbReference type="EMBL" id="MEU8132825.1"/>
    </source>
</evidence>
<evidence type="ECO:0000256" key="3">
    <source>
        <dbReference type="ARBA" id="ARBA00022989"/>
    </source>
</evidence>
<keyword evidence="2 5" id="KW-0812">Transmembrane</keyword>
<dbReference type="PANTHER" id="PTHR43077:SF5">
    <property type="entry name" value="PHAGE INFECTION PROTEIN"/>
    <property type="match status" value="1"/>
</dbReference>
<organism evidence="7 8">
    <name type="scientific">Streptodolium elevatio</name>
    <dbReference type="NCBI Taxonomy" id="3157996"/>
    <lineage>
        <taxon>Bacteria</taxon>
        <taxon>Bacillati</taxon>
        <taxon>Actinomycetota</taxon>
        <taxon>Actinomycetes</taxon>
        <taxon>Kitasatosporales</taxon>
        <taxon>Streptomycetaceae</taxon>
        <taxon>Streptodolium</taxon>
    </lineage>
</organism>
<evidence type="ECO:0000256" key="1">
    <source>
        <dbReference type="ARBA" id="ARBA00004141"/>
    </source>
</evidence>
<keyword evidence="3 5" id="KW-1133">Transmembrane helix</keyword>
<reference evidence="7 8" key="1">
    <citation type="submission" date="2024-06" db="EMBL/GenBank/DDBJ databases">
        <title>The Natural Products Discovery Center: Release of the First 8490 Sequenced Strains for Exploring Actinobacteria Biosynthetic Diversity.</title>
        <authorList>
            <person name="Kalkreuter E."/>
            <person name="Kautsar S.A."/>
            <person name="Yang D."/>
            <person name="Bader C.D."/>
            <person name="Teijaro C.N."/>
            <person name="Fluegel L."/>
            <person name="Davis C.M."/>
            <person name="Simpson J.R."/>
            <person name="Lauterbach L."/>
            <person name="Steele A.D."/>
            <person name="Gui C."/>
            <person name="Meng S."/>
            <person name="Li G."/>
            <person name="Viehrig K."/>
            <person name="Ye F."/>
            <person name="Su P."/>
            <person name="Kiefer A.F."/>
            <person name="Nichols A."/>
            <person name="Cepeda A.J."/>
            <person name="Yan W."/>
            <person name="Fan B."/>
            <person name="Jiang Y."/>
            <person name="Adhikari A."/>
            <person name="Zheng C.-J."/>
            <person name="Schuster L."/>
            <person name="Cowan T.M."/>
            <person name="Smanski M.J."/>
            <person name="Chevrette M.G."/>
            <person name="De Carvalho L.P.S."/>
            <person name="Shen B."/>
        </authorList>
    </citation>
    <scope>NUCLEOTIDE SEQUENCE [LARGE SCALE GENOMIC DNA]</scope>
    <source>
        <strain evidence="7 8">NPDC048946</strain>
    </source>
</reference>
<comment type="caution">
    <text evidence="7">The sequence shown here is derived from an EMBL/GenBank/DDBJ whole genome shotgun (WGS) entry which is preliminary data.</text>
</comment>
<gene>
    <name evidence="7" type="ORF">AB0C36_04885</name>
</gene>
<keyword evidence="4 5" id="KW-0472">Membrane</keyword>
<dbReference type="InterPro" id="IPR017501">
    <property type="entry name" value="Phage_infect_YhgE_C"/>
</dbReference>
<accession>A0ABV3DAQ1</accession>
<protein>
    <submittedName>
        <fullName evidence="7">YhgE/Pip family protein</fullName>
    </submittedName>
</protein>
<dbReference type="NCBIfam" id="TIGR03062">
    <property type="entry name" value="pip_yhgE_Cterm"/>
    <property type="match status" value="1"/>
</dbReference>
<dbReference type="InterPro" id="IPR017500">
    <property type="entry name" value="Phage_infect_YhgE_N"/>
</dbReference>
<feature type="transmembrane region" description="Helical" evidence="5">
    <location>
        <begin position="360"/>
        <end position="378"/>
    </location>
</feature>